<dbReference type="InterPro" id="IPR036961">
    <property type="entry name" value="Kinesin_motor_dom_sf"/>
</dbReference>
<feature type="domain" description="Myosin motor" evidence="13">
    <location>
        <begin position="567"/>
        <end position="1254"/>
    </location>
</feature>
<proteinExistence type="inferred from homology"/>
<dbReference type="SUPFAM" id="SSF52540">
    <property type="entry name" value="P-loop containing nucleoside triphosphate hydrolases"/>
    <property type="match status" value="1"/>
</dbReference>
<dbReference type="PROSITE" id="PS51456">
    <property type="entry name" value="MYOSIN_MOTOR"/>
    <property type="match status" value="1"/>
</dbReference>
<dbReference type="InterPro" id="IPR001609">
    <property type="entry name" value="Myosin_head_motor_dom-like"/>
</dbReference>
<evidence type="ECO:0000256" key="7">
    <source>
        <dbReference type="ARBA" id="ARBA00023123"/>
    </source>
</evidence>
<feature type="region of interest" description="Disordered" evidence="12">
    <location>
        <begin position="151"/>
        <end position="176"/>
    </location>
</feature>
<evidence type="ECO:0000256" key="3">
    <source>
        <dbReference type="ARBA" id="ARBA00008314"/>
    </source>
</evidence>
<evidence type="ECO:0000256" key="10">
    <source>
        <dbReference type="ARBA" id="ARBA00023273"/>
    </source>
</evidence>
<dbReference type="InterPro" id="IPR027417">
    <property type="entry name" value="P-loop_NTPase"/>
</dbReference>
<dbReference type="GO" id="GO:0030048">
    <property type="term" value="P:actin filament-based movement"/>
    <property type="evidence" value="ECO:0007669"/>
    <property type="project" value="TreeGrafter"/>
</dbReference>
<comment type="similarity">
    <text evidence="3 11">Belongs to the TRAFAC class myosin-kinesin ATPase superfamily. Myosin family.</text>
</comment>
<dbReference type="CDD" id="cd01378">
    <property type="entry name" value="MYSc_Myo1"/>
    <property type="match status" value="1"/>
</dbReference>
<comment type="caution">
    <text evidence="15">The sequence shown here is derived from an EMBL/GenBank/DDBJ whole genome shotgun (WGS) entry which is preliminary data.</text>
</comment>
<dbReference type="Gene3D" id="1.20.5.4820">
    <property type="match status" value="1"/>
</dbReference>
<sequence length="1568" mass="177354">MEGIAVEVLGVPNILASDRMVDKLTIHFLRPRNGGGEVQRVLFPSNSPGQAFVIFEEPEVAAHVLRLTHVLEVDQQQFSLKVRIVDRPEVDMPVKATLDVSVFPNDREVLRLLDIHGFKVYKLRHGQLLVQGSFLKLRAVKAQLQQLLHQDNQPQNNPFPPSVSGHASGTSKASTRMHHTNGTAMHAGNMSPMYAGSRSPITVNADQFAHVLQSSSPTNSSRDSESPCSLSSPRSGNPSPSLLAPGYGANVTHRRNPSPSRSRSAVSFLMDTDVLRYALCFRKNDIDTILGSNNIQMDVQPNECSDISSVVLEGKSPKSAMEKLQDFLTALNSTLRTQEIPLGTLDHNRQVRIGKLIQKYNSVYPTVLVNQVGDILRLVGPSRDSYDMMQILLGKPLELPPAGRTGRALDRGSRDRRSSSLSSLPKKKHAPIPWDRDPVPVPAAVPDYTSSKYQCDSGRGRTVQRAGSPVPYTPTPSHRGRSHSDSQEKVKEQRVTQRDVSREERVDDVKQMREEVLTDADSPPPYTGCEAAPRSRHDRTQGTLTEEVLIRDEQVRRGMAELEGLEFGKSDFVLLDEVNMEQFMENLKLRFEKARIYTFIGEVVVSVNPYKQMDIYGKEAIDAYRGRELYENPPHLYAVADAAYKAMKRRAKDTCIVISGESGAGKTEASKYIMQYIAAITNPGQRAEVESVKNVLLKSNCVLEAFGNAKTNRNDNSSRFGKYMDINFNFNGDPTGGHINNYLLEKSRVVQQQGGERNFHSFYQLLRGGSEEMLGSLHLQNNPVNYVYTREGAASTTSNNDRSSHRAVLSALNVIGFTEEEIDSIYRILGTILILGNLQFETDSESVQVVGLEAVRHIAELTTTEPDNVSKSLLYRTVATGGGEVIEKGHTEKEACFGRDAFAKALYERLFGWIVARINAVIEVKDYNPVLHGKNTVIGVLDIYGFEIFDNNSFEQFCINYCNEKLQQLFIELILRQEQDEYQREGITWRHIDYFNNQIIVDLVEQPHKGIISVLDEACLTVGKVTDTVCLESMDAKLGQHPHYTSRKLTPSDKTMEFHRDFRIRHYAGDVTYSVEGFLDKNKDPLFQDFKRLMYNSSNPVLKEMWPDGQLSITEVTKRPLTAATLFKNSIVALVDKLGCKEPYYVRCIKPNEMKSPVLFDDARCQHQVAYLGLLENVRVRRAGFAYRQPYARFLQRYKMTCEYTWPNHLMETDREAVEAIVTQHGFQDDVAYGHTKLFVRTPRSLFTLEQERAALIPILVLFLQKVWRGALARMRCQRMRAIYAIMGCYKRYKVKAHFWEVERRFTNVRNMADYGKSVEWPTPPAALAQFHSITQQLHRRWRARQIVKNIPPSDMGEVRAKVAALGALSGERKDWGCGRPWERDYLANVRDCPQTSSNFIRISKELRNKDQYNQVLFSGFCRKVNRFNKSTDRALLITEKQIYKLDPKKQFKVLKRLPLESVTGLSITAGVDQMVALHTSSQDDFLLYIQRGELCPNQDRIGELLGTLIDHFTRVRNAPLPVKVCCSAVQLHMRGKPKSVTVETKAGQAHADFRKNRDGFTLLIPSN</sequence>
<feature type="compositionally biased region" description="Polar residues" evidence="12">
    <location>
        <begin position="165"/>
        <end position="174"/>
    </location>
</feature>
<keyword evidence="8 11" id="KW-0505">Motor protein</keyword>
<dbReference type="GO" id="GO:0005902">
    <property type="term" value="C:microvillus"/>
    <property type="evidence" value="ECO:0007669"/>
    <property type="project" value="TreeGrafter"/>
</dbReference>
<dbReference type="GO" id="GO:0007015">
    <property type="term" value="P:actin filament organization"/>
    <property type="evidence" value="ECO:0007669"/>
    <property type="project" value="TreeGrafter"/>
</dbReference>
<dbReference type="PANTHER" id="PTHR13140:SF381">
    <property type="entry name" value="UNCONVENTIONAL MYOSIN-IG"/>
    <property type="match status" value="1"/>
</dbReference>
<name>A0AAN8MHG5_9TELE</name>
<dbReference type="GO" id="GO:0005938">
    <property type="term" value="C:cell cortex"/>
    <property type="evidence" value="ECO:0007669"/>
    <property type="project" value="UniProtKB-SubCell"/>
</dbReference>
<dbReference type="Pfam" id="PF07292">
    <property type="entry name" value="NID"/>
    <property type="match status" value="1"/>
</dbReference>
<evidence type="ECO:0000256" key="5">
    <source>
        <dbReference type="ARBA" id="ARBA00022840"/>
    </source>
</evidence>
<evidence type="ECO:0000313" key="16">
    <source>
        <dbReference type="Proteomes" id="UP001356427"/>
    </source>
</evidence>
<evidence type="ECO:0000313" key="15">
    <source>
        <dbReference type="EMBL" id="KAK6323980.1"/>
    </source>
</evidence>
<dbReference type="InterPro" id="IPR036072">
    <property type="entry name" value="MYSc_Myo1"/>
</dbReference>
<protein>
    <recommendedName>
        <fullName evidence="17">Unconventional myosin-Ig-like</fullName>
    </recommendedName>
</protein>
<dbReference type="Gene3D" id="3.40.850.10">
    <property type="entry name" value="Kinesin motor domain"/>
    <property type="match status" value="1"/>
</dbReference>
<dbReference type="InterPro" id="IPR012677">
    <property type="entry name" value="Nucleotide-bd_a/b_plait_sf"/>
</dbReference>
<dbReference type="GO" id="GO:0005524">
    <property type="term" value="F:ATP binding"/>
    <property type="evidence" value="ECO:0007669"/>
    <property type="project" value="UniProtKB-UniRule"/>
</dbReference>
<feature type="domain" description="TH1" evidence="14">
    <location>
        <begin position="1371"/>
        <end position="1567"/>
    </location>
</feature>
<dbReference type="InterPro" id="IPR009909">
    <property type="entry name" value="Nmi/IFP35_dom"/>
</dbReference>
<dbReference type="Gene3D" id="3.30.70.330">
    <property type="match status" value="1"/>
</dbReference>
<dbReference type="Gene3D" id="1.20.120.720">
    <property type="entry name" value="Myosin VI head, motor domain, U50 subdomain"/>
    <property type="match status" value="1"/>
</dbReference>
<comment type="subcellular location">
    <subcellularLocation>
        <location evidence="1">Cell projection</location>
    </subcellularLocation>
    <subcellularLocation>
        <location evidence="2">Cytoplasm</location>
        <location evidence="2">Cell cortex</location>
    </subcellularLocation>
</comment>
<dbReference type="PROSITE" id="PS51757">
    <property type="entry name" value="TH1"/>
    <property type="match status" value="1"/>
</dbReference>
<keyword evidence="4 11" id="KW-0547">Nucleotide-binding</keyword>
<evidence type="ECO:0000256" key="1">
    <source>
        <dbReference type="ARBA" id="ARBA00004316"/>
    </source>
</evidence>
<evidence type="ECO:0000256" key="6">
    <source>
        <dbReference type="ARBA" id="ARBA00022860"/>
    </source>
</evidence>
<evidence type="ECO:0008006" key="17">
    <source>
        <dbReference type="Google" id="ProtNLM"/>
    </source>
</evidence>
<evidence type="ECO:0000259" key="13">
    <source>
        <dbReference type="PROSITE" id="PS51456"/>
    </source>
</evidence>
<dbReference type="GO" id="GO:0000146">
    <property type="term" value="F:microfilament motor activity"/>
    <property type="evidence" value="ECO:0007669"/>
    <property type="project" value="TreeGrafter"/>
</dbReference>
<dbReference type="Proteomes" id="UP001356427">
    <property type="component" value="Unassembled WGS sequence"/>
</dbReference>
<dbReference type="GO" id="GO:0051015">
    <property type="term" value="F:actin filament binding"/>
    <property type="evidence" value="ECO:0007669"/>
    <property type="project" value="TreeGrafter"/>
</dbReference>
<evidence type="ECO:0000256" key="9">
    <source>
        <dbReference type="ARBA" id="ARBA00023203"/>
    </source>
</evidence>
<organism evidence="15 16">
    <name type="scientific">Coregonus suidteri</name>
    <dbReference type="NCBI Taxonomy" id="861788"/>
    <lineage>
        <taxon>Eukaryota</taxon>
        <taxon>Metazoa</taxon>
        <taxon>Chordata</taxon>
        <taxon>Craniata</taxon>
        <taxon>Vertebrata</taxon>
        <taxon>Euteleostomi</taxon>
        <taxon>Actinopterygii</taxon>
        <taxon>Neopterygii</taxon>
        <taxon>Teleostei</taxon>
        <taxon>Protacanthopterygii</taxon>
        <taxon>Salmoniformes</taxon>
        <taxon>Salmonidae</taxon>
        <taxon>Coregoninae</taxon>
        <taxon>Coregonus</taxon>
    </lineage>
</organism>
<evidence type="ECO:0000259" key="14">
    <source>
        <dbReference type="PROSITE" id="PS51757"/>
    </source>
</evidence>
<keyword evidence="7 11" id="KW-0518">Myosin</keyword>
<dbReference type="Gene3D" id="1.20.58.530">
    <property type="match status" value="1"/>
</dbReference>
<dbReference type="GO" id="GO:0016459">
    <property type="term" value="C:myosin complex"/>
    <property type="evidence" value="ECO:0007669"/>
    <property type="project" value="UniProtKB-KW"/>
</dbReference>
<feature type="region of interest" description="Disordered" evidence="12">
    <location>
        <begin position="213"/>
        <end position="265"/>
    </location>
</feature>
<reference evidence="15 16" key="1">
    <citation type="submission" date="2021-04" db="EMBL/GenBank/DDBJ databases">
        <authorList>
            <person name="De Guttry C."/>
            <person name="Zahm M."/>
            <person name="Klopp C."/>
            <person name="Cabau C."/>
            <person name="Louis A."/>
            <person name="Berthelot C."/>
            <person name="Parey E."/>
            <person name="Roest Crollius H."/>
            <person name="Montfort J."/>
            <person name="Robinson-Rechavi M."/>
            <person name="Bucao C."/>
            <person name="Bouchez O."/>
            <person name="Gislard M."/>
            <person name="Lluch J."/>
            <person name="Milhes M."/>
            <person name="Lampietro C."/>
            <person name="Lopez Roques C."/>
            <person name="Donnadieu C."/>
            <person name="Braasch I."/>
            <person name="Desvignes T."/>
            <person name="Postlethwait J."/>
            <person name="Bobe J."/>
            <person name="Wedekind C."/>
            <person name="Guiguen Y."/>
        </authorList>
    </citation>
    <scope>NUCLEOTIDE SEQUENCE [LARGE SCALE GENOMIC DNA]</scope>
    <source>
        <strain evidence="15">Cs_M1</strain>
        <tissue evidence="15">Blood</tissue>
    </source>
</reference>
<accession>A0AAN8MHG5</accession>
<dbReference type="Pfam" id="PF06017">
    <property type="entry name" value="Myosin_TH1"/>
    <property type="match status" value="1"/>
</dbReference>
<keyword evidence="16" id="KW-1185">Reference proteome</keyword>
<dbReference type="Gene3D" id="1.10.10.820">
    <property type="match status" value="1"/>
</dbReference>
<keyword evidence="9 11" id="KW-0009">Actin-binding</keyword>
<feature type="compositionally biased region" description="Basic and acidic residues" evidence="12">
    <location>
        <begin position="407"/>
        <end position="418"/>
    </location>
</feature>
<dbReference type="GO" id="GO:0005886">
    <property type="term" value="C:plasma membrane"/>
    <property type="evidence" value="ECO:0007669"/>
    <property type="project" value="TreeGrafter"/>
</dbReference>
<dbReference type="PANTHER" id="PTHR13140">
    <property type="entry name" value="MYOSIN"/>
    <property type="match status" value="1"/>
</dbReference>
<dbReference type="SMART" id="SM00242">
    <property type="entry name" value="MYSc"/>
    <property type="match status" value="1"/>
</dbReference>
<gene>
    <name evidence="15" type="ORF">J4Q44_G00063190</name>
</gene>
<feature type="region of interest" description="Actin-binding" evidence="11">
    <location>
        <begin position="1131"/>
        <end position="1153"/>
    </location>
</feature>
<keyword evidence="5 11" id="KW-0067">ATP-binding</keyword>
<dbReference type="PRINTS" id="PR00193">
    <property type="entry name" value="MYOSINHEAVY"/>
</dbReference>
<evidence type="ECO:0000256" key="8">
    <source>
        <dbReference type="ARBA" id="ARBA00023175"/>
    </source>
</evidence>
<dbReference type="GO" id="GO:0005516">
    <property type="term" value="F:calmodulin binding"/>
    <property type="evidence" value="ECO:0007669"/>
    <property type="project" value="UniProtKB-KW"/>
</dbReference>
<dbReference type="FunFam" id="1.20.5.4820:FF:000003">
    <property type="entry name" value="Unconventional myosin ID"/>
    <property type="match status" value="1"/>
</dbReference>
<feature type="compositionally biased region" description="Basic and acidic residues" evidence="12">
    <location>
        <begin position="482"/>
        <end position="516"/>
    </location>
</feature>
<feature type="binding site" evidence="11">
    <location>
        <begin position="660"/>
        <end position="667"/>
    </location>
    <ligand>
        <name>ATP</name>
        <dbReference type="ChEBI" id="CHEBI:30616"/>
    </ligand>
</feature>
<dbReference type="Pfam" id="PF00063">
    <property type="entry name" value="Myosin_head"/>
    <property type="match status" value="1"/>
</dbReference>
<dbReference type="GO" id="GO:0006897">
    <property type="term" value="P:endocytosis"/>
    <property type="evidence" value="ECO:0007669"/>
    <property type="project" value="TreeGrafter"/>
</dbReference>
<dbReference type="InterPro" id="IPR010926">
    <property type="entry name" value="Myosin_TH1"/>
</dbReference>
<keyword evidence="6" id="KW-0112">Calmodulin-binding</keyword>
<dbReference type="EMBL" id="JAGTTL010000004">
    <property type="protein sequence ID" value="KAK6323980.1"/>
    <property type="molecule type" value="Genomic_DNA"/>
</dbReference>
<evidence type="ECO:0000256" key="11">
    <source>
        <dbReference type="PROSITE-ProRule" id="PRU00782"/>
    </source>
</evidence>
<evidence type="ECO:0000256" key="2">
    <source>
        <dbReference type="ARBA" id="ARBA00004544"/>
    </source>
</evidence>
<dbReference type="FunFam" id="1.20.58.530:FF:000004">
    <property type="entry name" value="Unconventional myosin ID"/>
    <property type="match status" value="1"/>
</dbReference>
<evidence type="ECO:0000256" key="12">
    <source>
        <dbReference type="SAM" id="MobiDB-lite"/>
    </source>
</evidence>
<evidence type="ECO:0000256" key="4">
    <source>
        <dbReference type="ARBA" id="ARBA00022741"/>
    </source>
</evidence>
<feature type="compositionally biased region" description="Low complexity" evidence="12">
    <location>
        <begin position="226"/>
        <end position="235"/>
    </location>
</feature>
<feature type="region of interest" description="Disordered" evidence="12">
    <location>
        <begin position="397"/>
        <end position="540"/>
    </location>
</feature>
<keyword evidence="10" id="KW-0966">Cell projection</keyword>